<protein>
    <submittedName>
        <fullName evidence="2">Uncharacterized protein</fullName>
    </submittedName>
</protein>
<comment type="caution">
    <text evidence="2">The sequence shown here is derived from an EMBL/GenBank/DDBJ whole genome shotgun (WGS) entry which is preliminary data.</text>
</comment>
<feature type="compositionally biased region" description="Basic and acidic residues" evidence="1">
    <location>
        <begin position="10"/>
        <end position="28"/>
    </location>
</feature>
<dbReference type="AlphaFoldDB" id="A0AAP0G3E6"/>
<gene>
    <name evidence="2" type="ORF">KSP39_PZI012986</name>
</gene>
<feature type="region of interest" description="Disordered" evidence="1">
    <location>
        <begin position="1"/>
        <end position="65"/>
    </location>
</feature>
<evidence type="ECO:0000256" key="1">
    <source>
        <dbReference type="SAM" id="MobiDB-lite"/>
    </source>
</evidence>
<organism evidence="2 3">
    <name type="scientific">Platanthera zijinensis</name>
    <dbReference type="NCBI Taxonomy" id="2320716"/>
    <lineage>
        <taxon>Eukaryota</taxon>
        <taxon>Viridiplantae</taxon>
        <taxon>Streptophyta</taxon>
        <taxon>Embryophyta</taxon>
        <taxon>Tracheophyta</taxon>
        <taxon>Spermatophyta</taxon>
        <taxon>Magnoliopsida</taxon>
        <taxon>Liliopsida</taxon>
        <taxon>Asparagales</taxon>
        <taxon>Orchidaceae</taxon>
        <taxon>Orchidoideae</taxon>
        <taxon>Orchideae</taxon>
        <taxon>Orchidinae</taxon>
        <taxon>Platanthera</taxon>
    </lineage>
</organism>
<feature type="compositionally biased region" description="Low complexity" evidence="1">
    <location>
        <begin position="47"/>
        <end position="65"/>
    </location>
</feature>
<keyword evidence="3" id="KW-1185">Reference proteome</keyword>
<name>A0AAP0G3E6_9ASPA</name>
<dbReference type="EMBL" id="JBBWWQ010000011">
    <property type="protein sequence ID" value="KAK8935539.1"/>
    <property type="molecule type" value="Genomic_DNA"/>
</dbReference>
<proteinExistence type="predicted"/>
<evidence type="ECO:0000313" key="3">
    <source>
        <dbReference type="Proteomes" id="UP001418222"/>
    </source>
</evidence>
<sequence length="100" mass="10698">MKKANCPEQGKLEKHTHGPDDSRGEYRPARKGTVLNYPGLADPMSPAAARRVAEAAPGSSAPHSHSTILLPIPRLPCQSPIPLLPSLRFRALVPVKDGGF</sequence>
<reference evidence="2 3" key="1">
    <citation type="journal article" date="2022" name="Nat. Plants">
        <title>Genomes of leafy and leafless Platanthera orchids illuminate the evolution of mycoheterotrophy.</title>
        <authorList>
            <person name="Li M.H."/>
            <person name="Liu K.W."/>
            <person name="Li Z."/>
            <person name="Lu H.C."/>
            <person name="Ye Q.L."/>
            <person name="Zhang D."/>
            <person name="Wang J.Y."/>
            <person name="Li Y.F."/>
            <person name="Zhong Z.M."/>
            <person name="Liu X."/>
            <person name="Yu X."/>
            <person name="Liu D.K."/>
            <person name="Tu X.D."/>
            <person name="Liu B."/>
            <person name="Hao Y."/>
            <person name="Liao X.Y."/>
            <person name="Jiang Y.T."/>
            <person name="Sun W.H."/>
            <person name="Chen J."/>
            <person name="Chen Y.Q."/>
            <person name="Ai Y."/>
            <person name="Zhai J.W."/>
            <person name="Wu S.S."/>
            <person name="Zhou Z."/>
            <person name="Hsiao Y.Y."/>
            <person name="Wu W.L."/>
            <person name="Chen Y.Y."/>
            <person name="Lin Y.F."/>
            <person name="Hsu J.L."/>
            <person name="Li C.Y."/>
            <person name="Wang Z.W."/>
            <person name="Zhao X."/>
            <person name="Zhong W.Y."/>
            <person name="Ma X.K."/>
            <person name="Ma L."/>
            <person name="Huang J."/>
            <person name="Chen G.Z."/>
            <person name="Huang M.Z."/>
            <person name="Huang L."/>
            <person name="Peng D.H."/>
            <person name="Luo Y.B."/>
            <person name="Zou S.Q."/>
            <person name="Chen S.P."/>
            <person name="Lan S."/>
            <person name="Tsai W.C."/>
            <person name="Van de Peer Y."/>
            <person name="Liu Z.J."/>
        </authorList>
    </citation>
    <scope>NUCLEOTIDE SEQUENCE [LARGE SCALE GENOMIC DNA]</scope>
    <source>
        <strain evidence="2">Lor287</strain>
    </source>
</reference>
<accession>A0AAP0G3E6</accession>
<dbReference type="Proteomes" id="UP001418222">
    <property type="component" value="Unassembled WGS sequence"/>
</dbReference>
<evidence type="ECO:0000313" key="2">
    <source>
        <dbReference type="EMBL" id="KAK8935539.1"/>
    </source>
</evidence>